<dbReference type="EMBL" id="RAWG01000123">
    <property type="protein sequence ID" value="RKH40768.1"/>
    <property type="molecule type" value="Genomic_DNA"/>
</dbReference>
<feature type="region of interest" description="Disordered" evidence="1">
    <location>
        <begin position="25"/>
        <end position="59"/>
    </location>
</feature>
<dbReference type="AlphaFoldDB" id="A0A3A8N8Z8"/>
<protein>
    <submittedName>
        <fullName evidence="2">Uncharacterized protein</fullName>
    </submittedName>
</protein>
<keyword evidence="3" id="KW-1185">Reference proteome</keyword>
<evidence type="ECO:0000313" key="2">
    <source>
        <dbReference type="EMBL" id="RKH40768.1"/>
    </source>
</evidence>
<feature type="compositionally biased region" description="Polar residues" evidence="1">
    <location>
        <begin position="33"/>
        <end position="58"/>
    </location>
</feature>
<proteinExistence type="predicted"/>
<name>A0A3A8N8Z8_9BACT</name>
<evidence type="ECO:0000256" key="1">
    <source>
        <dbReference type="SAM" id="MobiDB-lite"/>
    </source>
</evidence>
<gene>
    <name evidence="2" type="ORF">D7X12_19965</name>
</gene>
<accession>A0A3A8N8Z8</accession>
<reference evidence="3" key="1">
    <citation type="submission" date="2018-09" db="EMBL/GenBank/DDBJ databases">
        <authorList>
            <person name="Livingstone P.G."/>
            <person name="Whitworth D.E."/>
        </authorList>
    </citation>
    <scope>NUCLEOTIDE SEQUENCE [LARGE SCALE GENOMIC DNA]</scope>
    <source>
        <strain evidence="3">CA040B</strain>
    </source>
</reference>
<evidence type="ECO:0000313" key="3">
    <source>
        <dbReference type="Proteomes" id="UP000273405"/>
    </source>
</evidence>
<sequence>MLGLLVAPGLGRAEAPNVGRAQDLGARGELSERASTSPSNVVGTVPDSNPANLTQNLPVRQITPDPDRMLQVTGPVVKQDGLTLYVQDVSGPVVPLDMSVLQINKLPQKGQQVVAVYQVEEKTNNVALSISGEKLD</sequence>
<comment type="caution">
    <text evidence="2">The sequence shown here is derived from an EMBL/GenBank/DDBJ whole genome shotgun (WGS) entry which is preliminary data.</text>
</comment>
<organism evidence="2 3">
    <name type="scientific">Corallococcus sicarius</name>
    <dbReference type="NCBI Taxonomy" id="2316726"/>
    <lineage>
        <taxon>Bacteria</taxon>
        <taxon>Pseudomonadati</taxon>
        <taxon>Myxococcota</taxon>
        <taxon>Myxococcia</taxon>
        <taxon>Myxococcales</taxon>
        <taxon>Cystobacterineae</taxon>
        <taxon>Myxococcaceae</taxon>
        <taxon>Corallococcus</taxon>
    </lineage>
</organism>
<dbReference type="Proteomes" id="UP000273405">
    <property type="component" value="Unassembled WGS sequence"/>
</dbReference>